<dbReference type="Proteomes" id="UP001519272">
    <property type="component" value="Unassembled WGS sequence"/>
</dbReference>
<accession>A0ABS4FQU1</accession>
<sequence>MIIVSILRDESDGVYGFEIKGHANFAKKGQDIVCAGVSAITVGTVNSIESLIGVHMDSVMQDGFLNARLPLGLSSEAKEKSQFLLSAMIVMLQGIEDSYNKYIKIRDIIN</sequence>
<keyword evidence="3" id="KW-0378">Hydrolase</keyword>
<evidence type="ECO:0000256" key="2">
    <source>
        <dbReference type="ARBA" id="ARBA00022670"/>
    </source>
</evidence>
<proteinExistence type="inferred from homology"/>
<evidence type="ECO:0000256" key="6">
    <source>
        <dbReference type="ARBA" id="ARBA00044538"/>
    </source>
</evidence>
<dbReference type="Gene3D" id="3.30.70.1490">
    <property type="entry name" value="Cysteine protease Prp"/>
    <property type="match status" value="1"/>
</dbReference>
<gene>
    <name evidence="7" type="ORF">J2Z32_001555</name>
</gene>
<dbReference type="PANTHER" id="PTHR39178">
    <property type="entry name" value="HYPOTHETICAL RIBOSOME-ASSOCIATED PROTEIN"/>
    <property type="match status" value="1"/>
</dbReference>
<evidence type="ECO:0000313" key="7">
    <source>
        <dbReference type="EMBL" id="MBP1904930.1"/>
    </source>
</evidence>
<dbReference type="PANTHER" id="PTHR39178:SF1">
    <property type="entry name" value="RIBOSOMAL-PROCESSING CYSTEINE PROTEASE PRP"/>
    <property type="match status" value="1"/>
</dbReference>
<dbReference type="RefSeq" id="WP_210088605.1">
    <property type="nucleotide sequence ID" value="NZ_JAGGKG010000006.1"/>
</dbReference>
<dbReference type="Pfam" id="PF04327">
    <property type="entry name" value="Peptidase_Prp"/>
    <property type="match status" value="1"/>
</dbReference>
<reference evidence="7 8" key="1">
    <citation type="submission" date="2021-03" db="EMBL/GenBank/DDBJ databases">
        <title>Genomic Encyclopedia of Type Strains, Phase IV (KMG-IV): sequencing the most valuable type-strain genomes for metagenomic binning, comparative biology and taxonomic classification.</title>
        <authorList>
            <person name="Goeker M."/>
        </authorList>
    </citation>
    <scope>NUCLEOTIDE SEQUENCE [LARGE SCALE GENOMIC DNA]</scope>
    <source>
        <strain evidence="7 8">DSM 14349</strain>
    </source>
</reference>
<dbReference type="CDD" id="cd16332">
    <property type="entry name" value="Prp-like"/>
    <property type="match status" value="1"/>
</dbReference>
<dbReference type="SUPFAM" id="SSF118010">
    <property type="entry name" value="TM1457-like"/>
    <property type="match status" value="1"/>
</dbReference>
<evidence type="ECO:0000256" key="1">
    <source>
        <dbReference type="ARBA" id="ARBA00022517"/>
    </source>
</evidence>
<evidence type="ECO:0000313" key="8">
    <source>
        <dbReference type="Proteomes" id="UP001519272"/>
    </source>
</evidence>
<keyword evidence="8" id="KW-1185">Reference proteome</keyword>
<organism evidence="7 8">
    <name type="scientific">Paenibacillus turicensis</name>
    <dbReference type="NCBI Taxonomy" id="160487"/>
    <lineage>
        <taxon>Bacteria</taxon>
        <taxon>Bacillati</taxon>
        <taxon>Bacillota</taxon>
        <taxon>Bacilli</taxon>
        <taxon>Bacillales</taxon>
        <taxon>Paenibacillaceae</taxon>
        <taxon>Paenibacillus</taxon>
    </lineage>
</organism>
<keyword evidence="2" id="KW-0645">Protease</keyword>
<name>A0ABS4FQU1_9BACL</name>
<evidence type="ECO:0000256" key="4">
    <source>
        <dbReference type="ARBA" id="ARBA00022807"/>
    </source>
</evidence>
<dbReference type="InterPro" id="IPR036764">
    <property type="entry name" value="Peptidase_Prp_sf"/>
</dbReference>
<evidence type="ECO:0000256" key="3">
    <source>
        <dbReference type="ARBA" id="ARBA00022801"/>
    </source>
</evidence>
<comment type="similarity">
    <text evidence="5">Belongs to the Prp family.</text>
</comment>
<dbReference type="InterPro" id="IPR007422">
    <property type="entry name" value="Peptidase_Prp"/>
</dbReference>
<keyword evidence="1" id="KW-0690">Ribosome biogenesis</keyword>
<protein>
    <recommendedName>
        <fullName evidence="6">Ribosomal processing cysteine protease Prp</fullName>
    </recommendedName>
</protein>
<dbReference type="EMBL" id="JAGGKG010000006">
    <property type="protein sequence ID" value="MBP1904930.1"/>
    <property type="molecule type" value="Genomic_DNA"/>
</dbReference>
<evidence type="ECO:0000256" key="5">
    <source>
        <dbReference type="ARBA" id="ARBA00044503"/>
    </source>
</evidence>
<keyword evidence="4" id="KW-0788">Thiol protease</keyword>
<comment type="caution">
    <text evidence="7">The sequence shown here is derived from an EMBL/GenBank/DDBJ whole genome shotgun (WGS) entry which is preliminary data.</text>
</comment>